<keyword evidence="3" id="KW-0378">Hydrolase</keyword>
<dbReference type="PANTHER" id="PTHR21581:SF33">
    <property type="entry name" value="D-ALANYL-D-ALANINE CARBOXYPEPTIDASE DACB"/>
    <property type="match status" value="1"/>
</dbReference>
<evidence type="ECO:0000256" key="6">
    <source>
        <dbReference type="ARBA" id="ARBA00023316"/>
    </source>
</evidence>
<feature type="active site" evidence="7">
    <location>
        <position position="123"/>
    </location>
</feature>
<evidence type="ECO:0000256" key="4">
    <source>
        <dbReference type="ARBA" id="ARBA00022960"/>
    </source>
</evidence>
<keyword evidence="5" id="KW-0573">Peptidoglycan synthesis</keyword>
<keyword evidence="10" id="KW-1133">Transmembrane helix</keyword>
<evidence type="ECO:0000256" key="1">
    <source>
        <dbReference type="ARBA" id="ARBA00007164"/>
    </source>
</evidence>
<reference evidence="12" key="1">
    <citation type="journal article" date="2021" name="mSystems">
        <title>Bacteria and Archaea Synergistically Convert Glycine Betaine to Biogenic Methane in the Formosa Cold Seep of the South China Sea.</title>
        <authorList>
            <person name="Li L."/>
            <person name="Zhang W."/>
            <person name="Zhang S."/>
            <person name="Song L."/>
            <person name="Sun Q."/>
            <person name="Zhang H."/>
            <person name="Xiang H."/>
            <person name="Dong X."/>
        </authorList>
    </citation>
    <scope>NUCLEOTIDE SEQUENCE</scope>
    <source>
        <strain evidence="12">ZWT</strain>
    </source>
</reference>
<evidence type="ECO:0000259" key="11">
    <source>
        <dbReference type="Pfam" id="PF00768"/>
    </source>
</evidence>
<dbReference type="GO" id="GO:0009252">
    <property type="term" value="P:peptidoglycan biosynthetic process"/>
    <property type="evidence" value="ECO:0007669"/>
    <property type="project" value="UniProtKB-KW"/>
</dbReference>
<keyword evidence="2" id="KW-0732">Signal</keyword>
<feature type="active site" description="Acyl-ester intermediate" evidence="7">
    <location>
        <position position="68"/>
    </location>
</feature>
<dbReference type="InterPro" id="IPR012338">
    <property type="entry name" value="Beta-lactam/transpept-like"/>
</dbReference>
<accession>A0A9J6P1U3</accession>
<dbReference type="PRINTS" id="PR00725">
    <property type="entry name" value="DADACBPTASE1"/>
</dbReference>
<dbReference type="PANTHER" id="PTHR21581">
    <property type="entry name" value="D-ALANYL-D-ALANINE CARBOXYPEPTIDASE"/>
    <property type="match status" value="1"/>
</dbReference>
<proteinExistence type="inferred from homology"/>
<comment type="similarity">
    <text evidence="1 9">Belongs to the peptidase S11 family.</text>
</comment>
<keyword evidence="10" id="KW-0812">Transmembrane</keyword>
<sequence>MIKWKRNTIIKPVACFLLLCLSLFIFPTKFTYAENPPSVAADSVVLLDATTGEVLYSKNMNTAYPPASTTKVMTALLTLENCDLDEIVTIPKSAVGIEGSKIWILENEQITVKNLLLALMLESANDCAVALAIHIGGSEEAFVKMMNDKAKELGLKNTNFENPHGLYNTKHKTSAYDLAQIMKEAVKYPMFIEISKTRGTQIPGTTQVPEGHPLWNKNKLVSAGEFYYKYIEAGKTGYTIQSQHSYVASAQKDGQRLIVALVHDEVKNFFNDAINLFDYGFENFKLEKIYSAGETITTYDDDGISMPLLAMDDVYMVLDKDSSAKPELTLADIDKNTVYITGDMVTTGTLRIGDSTVDVTLLAGKEYFPPTVEVKSTNIDRTYAIDTESQTSSQYPVYPFVITILIIILLIIITRIIQIKKKAQKKNIFWN</sequence>
<name>A0A9J6P1U3_9CLOT</name>
<dbReference type="RefSeq" id="WP_250859838.1">
    <property type="nucleotide sequence ID" value="NZ_JAGSOJ010000002.1"/>
</dbReference>
<keyword evidence="13" id="KW-1185">Reference proteome</keyword>
<dbReference type="AlphaFoldDB" id="A0A9J6P1U3"/>
<dbReference type="InterPro" id="IPR018044">
    <property type="entry name" value="Peptidase_S11"/>
</dbReference>
<dbReference type="Pfam" id="PF00768">
    <property type="entry name" value="Peptidase_S11"/>
    <property type="match status" value="1"/>
</dbReference>
<evidence type="ECO:0000256" key="8">
    <source>
        <dbReference type="PIRSR" id="PIRSR618044-2"/>
    </source>
</evidence>
<dbReference type="Gene3D" id="3.40.710.10">
    <property type="entry name" value="DD-peptidase/beta-lactamase superfamily"/>
    <property type="match status" value="1"/>
</dbReference>
<keyword evidence="4" id="KW-0133">Cell shape</keyword>
<dbReference type="GO" id="GO:0009002">
    <property type="term" value="F:serine-type D-Ala-D-Ala carboxypeptidase activity"/>
    <property type="evidence" value="ECO:0007669"/>
    <property type="project" value="InterPro"/>
</dbReference>
<feature type="active site" description="Proton acceptor" evidence="7">
    <location>
        <position position="71"/>
    </location>
</feature>
<feature type="transmembrane region" description="Helical" evidence="10">
    <location>
        <begin position="397"/>
        <end position="417"/>
    </location>
</feature>
<evidence type="ECO:0000256" key="10">
    <source>
        <dbReference type="SAM" id="Phobius"/>
    </source>
</evidence>
<dbReference type="InterPro" id="IPR001967">
    <property type="entry name" value="Peptidase_S11_N"/>
</dbReference>
<reference evidence="12" key="2">
    <citation type="submission" date="2021-04" db="EMBL/GenBank/DDBJ databases">
        <authorList>
            <person name="Dong X."/>
        </authorList>
    </citation>
    <scope>NUCLEOTIDE SEQUENCE</scope>
    <source>
        <strain evidence="12">ZWT</strain>
    </source>
</reference>
<keyword evidence="12" id="KW-0121">Carboxypeptidase</keyword>
<evidence type="ECO:0000313" key="12">
    <source>
        <dbReference type="EMBL" id="MCM1990746.1"/>
    </source>
</evidence>
<gene>
    <name evidence="12" type="ORF">KDK92_13525</name>
</gene>
<dbReference type="GO" id="GO:0008360">
    <property type="term" value="P:regulation of cell shape"/>
    <property type="evidence" value="ECO:0007669"/>
    <property type="project" value="UniProtKB-KW"/>
</dbReference>
<dbReference type="SUPFAM" id="SSF56601">
    <property type="entry name" value="beta-lactamase/transpeptidase-like"/>
    <property type="match status" value="1"/>
</dbReference>
<dbReference type="EMBL" id="JAGSOJ010000002">
    <property type="protein sequence ID" value="MCM1990746.1"/>
    <property type="molecule type" value="Genomic_DNA"/>
</dbReference>
<feature type="domain" description="Peptidase S11 D-alanyl-D-alanine carboxypeptidase A N-terminal" evidence="11">
    <location>
        <begin position="33"/>
        <end position="261"/>
    </location>
</feature>
<evidence type="ECO:0000256" key="7">
    <source>
        <dbReference type="PIRSR" id="PIRSR618044-1"/>
    </source>
</evidence>
<keyword evidence="12" id="KW-0645">Protease</keyword>
<dbReference type="Proteomes" id="UP001056429">
    <property type="component" value="Unassembled WGS sequence"/>
</dbReference>
<evidence type="ECO:0000256" key="2">
    <source>
        <dbReference type="ARBA" id="ARBA00022729"/>
    </source>
</evidence>
<evidence type="ECO:0000313" key="13">
    <source>
        <dbReference type="Proteomes" id="UP001056429"/>
    </source>
</evidence>
<protein>
    <submittedName>
        <fullName evidence="12">D-alanyl-D-alanine carboxypeptidase</fullName>
    </submittedName>
</protein>
<evidence type="ECO:0000256" key="5">
    <source>
        <dbReference type="ARBA" id="ARBA00022984"/>
    </source>
</evidence>
<evidence type="ECO:0000256" key="9">
    <source>
        <dbReference type="RuleBase" id="RU004016"/>
    </source>
</evidence>
<evidence type="ECO:0000256" key="3">
    <source>
        <dbReference type="ARBA" id="ARBA00022801"/>
    </source>
</evidence>
<feature type="binding site" evidence="8">
    <location>
        <position position="235"/>
    </location>
    <ligand>
        <name>substrate</name>
    </ligand>
</feature>
<comment type="caution">
    <text evidence="12">The sequence shown here is derived from an EMBL/GenBank/DDBJ whole genome shotgun (WGS) entry which is preliminary data.</text>
</comment>
<dbReference type="GO" id="GO:0071555">
    <property type="term" value="P:cell wall organization"/>
    <property type="evidence" value="ECO:0007669"/>
    <property type="project" value="UniProtKB-KW"/>
</dbReference>
<dbReference type="GO" id="GO:0006508">
    <property type="term" value="P:proteolysis"/>
    <property type="evidence" value="ECO:0007669"/>
    <property type="project" value="InterPro"/>
</dbReference>
<keyword evidence="10" id="KW-0472">Membrane</keyword>
<organism evidence="12 13">
    <name type="scientific">Oceanirhabdus seepicola</name>
    <dbReference type="NCBI Taxonomy" id="2828781"/>
    <lineage>
        <taxon>Bacteria</taxon>
        <taxon>Bacillati</taxon>
        <taxon>Bacillota</taxon>
        <taxon>Clostridia</taxon>
        <taxon>Eubacteriales</taxon>
        <taxon>Clostridiaceae</taxon>
        <taxon>Oceanirhabdus</taxon>
    </lineage>
</organism>
<keyword evidence="6" id="KW-0961">Cell wall biogenesis/degradation</keyword>